<sequence length="163" mass="18199">MSYSSACNYTSLASSSADSSSIPMAATATEDNEIVHLEEENNTKLPIQVDAPGNSVEVDDDDPRNPKRIRKLTSAVWKEFSIVKLANGTNMVECIHCKTQLKKAKAGTTTQYKRHLQGCFKRQVDLKGQQTIVIRAQALDHQVLVQFRIGNMIMPRLGRFFLT</sequence>
<keyword evidence="2" id="KW-0863">Zinc-finger</keyword>
<dbReference type="GO" id="GO:0005634">
    <property type="term" value="C:nucleus"/>
    <property type="evidence" value="ECO:0007669"/>
    <property type="project" value="TreeGrafter"/>
</dbReference>
<evidence type="ECO:0000256" key="3">
    <source>
        <dbReference type="ARBA" id="ARBA00022833"/>
    </source>
</evidence>
<evidence type="ECO:0000313" key="7">
    <source>
        <dbReference type="Proteomes" id="UP000187203"/>
    </source>
</evidence>
<dbReference type="GO" id="GO:0008270">
    <property type="term" value="F:zinc ion binding"/>
    <property type="evidence" value="ECO:0007669"/>
    <property type="project" value="UniProtKB-KW"/>
</dbReference>
<keyword evidence="3" id="KW-0862">Zinc</keyword>
<evidence type="ECO:0000256" key="4">
    <source>
        <dbReference type="SAM" id="MobiDB-lite"/>
    </source>
</evidence>
<proteinExistence type="predicted"/>
<evidence type="ECO:0000256" key="2">
    <source>
        <dbReference type="ARBA" id="ARBA00022771"/>
    </source>
</evidence>
<comment type="caution">
    <text evidence="6">The sequence shown here is derived from an EMBL/GenBank/DDBJ whole genome shotgun (WGS) entry which is preliminary data.</text>
</comment>
<protein>
    <submittedName>
        <fullName evidence="6">Zinc finger, BED-type</fullName>
    </submittedName>
</protein>
<dbReference type="GO" id="GO:0006357">
    <property type="term" value="P:regulation of transcription by RNA polymerase II"/>
    <property type="evidence" value="ECO:0007669"/>
    <property type="project" value="TreeGrafter"/>
</dbReference>
<gene>
    <name evidence="6" type="ORF">COLO4_20865</name>
</gene>
<dbReference type="AlphaFoldDB" id="A0A1R3IWE9"/>
<accession>A0A1R3IWE9</accession>
<feature type="region of interest" description="Disordered" evidence="4">
    <location>
        <begin position="40"/>
        <end position="67"/>
    </location>
</feature>
<dbReference type="SUPFAM" id="SSF57667">
    <property type="entry name" value="beta-beta-alpha zinc fingers"/>
    <property type="match status" value="1"/>
</dbReference>
<keyword evidence="1" id="KW-0479">Metal-binding</keyword>
<dbReference type="PANTHER" id="PTHR34396">
    <property type="entry name" value="OS03G0264950 PROTEIN-RELATED"/>
    <property type="match status" value="1"/>
</dbReference>
<evidence type="ECO:0000313" key="6">
    <source>
        <dbReference type="EMBL" id="OMO86908.1"/>
    </source>
</evidence>
<dbReference type="InterPro" id="IPR003656">
    <property type="entry name" value="Znf_BED"/>
</dbReference>
<organism evidence="6 7">
    <name type="scientific">Corchorus olitorius</name>
    <dbReference type="NCBI Taxonomy" id="93759"/>
    <lineage>
        <taxon>Eukaryota</taxon>
        <taxon>Viridiplantae</taxon>
        <taxon>Streptophyta</taxon>
        <taxon>Embryophyta</taxon>
        <taxon>Tracheophyta</taxon>
        <taxon>Spermatophyta</taxon>
        <taxon>Magnoliopsida</taxon>
        <taxon>eudicotyledons</taxon>
        <taxon>Gunneridae</taxon>
        <taxon>Pentapetalae</taxon>
        <taxon>rosids</taxon>
        <taxon>malvids</taxon>
        <taxon>Malvales</taxon>
        <taxon>Malvaceae</taxon>
        <taxon>Grewioideae</taxon>
        <taxon>Apeibeae</taxon>
        <taxon>Corchorus</taxon>
    </lineage>
</organism>
<dbReference type="Proteomes" id="UP000187203">
    <property type="component" value="Unassembled WGS sequence"/>
</dbReference>
<dbReference type="SMART" id="SM00614">
    <property type="entry name" value="ZnF_BED"/>
    <property type="match status" value="1"/>
</dbReference>
<dbReference type="Pfam" id="PF02892">
    <property type="entry name" value="zf-BED"/>
    <property type="match status" value="1"/>
</dbReference>
<dbReference type="EMBL" id="AWUE01017493">
    <property type="protein sequence ID" value="OMO86908.1"/>
    <property type="molecule type" value="Genomic_DNA"/>
</dbReference>
<evidence type="ECO:0000256" key="1">
    <source>
        <dbReference type="ARBA" id="ARBA00022723"/>
    </source>
</evidence>
<evidence type="ECO:0000259" key="5">
    <source>
        <dbReference type="Pfam" id="PF02892"/>
    </source>
</evidence>
<dbReference type="GO" id="GO:1990837">
    <property type="term" value="F:sequence-specific double-stranded DNA binding"/>
    <property type="evidence" value="ECO:0007669"/>
    <property type="project" value="TreeGrafter"/>
</dbReference>
<dbReference type="InterPro" id="IPR053031">
    <property type="entry name" value="Cuticle_assoc_protein"/>
</dbReference>
<feature type="domain" description="BED-type" evidence="5">
    <location>
        <begin position="74"/>
        <end position="117"/>
    </location>
</feature>
<reference evidence="7" key="1">
    <citation type="submission" date="2013-09" db="EMBL/GenBank/DDBJ databases">
        <title>Corchorus olitorius genome sequencing.</title>
        <authorList>
            <person name="Alam M."/>
            <person name="Haque M.S."/>
            <person name="Islam M.S."/>
            <person name="Emdad E.M."/>
            <person name="Islam M.M."/>
            <person name="Ahmed B."/>
            <person name="Halim A."/>
            <person name="Hossen Q.M.M."/>
            <person name="Hossain M.Z."/>
            <person name="Ahmed R."/>
            <person name="Khan M.M."/>
            <person name="Islam R."/>
            <person name="Rashid M.M."/>
            <person name="Khan S.A."/>
            <person name="Rahman M.S."/>
            <person name="Alam M."/>
            <person name="Yahiya A.S."/>
            <person name="Khan M.S."/>
            <person name="Azam M.S."/>
            <person name="Haque T."/>
            <person name="Lashkar M.Z.H."/>
            <person name="Akhand A.I."/>
            <person name="Morshed G."/>
            <person name="Roy S."/>
            <person name="Uddin K.S."/>
            <person name="Rabeya T."/>
            <person name="Hossain A.S."/>
            <person name="Chowdhury A."/>
            <person name="Snigdha A.R."/>
            <person name="Mortoza M.S."/>
            <person name="Matin S.A."/>
            <person name="Hoque S.M.E."/>
            <person name="Islam M.K."/>
            <person name="Roy D.K."/>
            <person name="Haider R."/>
            <person name="Moosa M.M."/>
            <person name="Elias S.M."/>
            <person name="Hasan A.M."/>
            <person name="Jahan S."/>
            <person name="Shafiuddin M."/>
            <person name="Mahmood N."/>
            <person name="Shommy N.S."/>
        </authorList>
    </citation>
    <scope>NUCLEOTIDE SEQUENCE [LARGE SCALE GENOMIC DNA]</scope>
    <source>
        <strain evidence="7">cv. O-4</strain>
    </source>
</reference>
<keyword evidence="7" id="KW-1185">Reference proteome</keyword>
<name>A0A1R3IWE9_9ROSI</name>
<dbReference type="InterPro" id="IPR036236">
    <property type="entry name" value="Znf_C2H2_sf"/>
</dbReference>
<dbReference type="PANTHER" id="PTHR34396:SF24">
    <property type="entry name" value="BED-TYPE DOMAIN-CONTAINING PROTEIN"/>
    <property type="match status" value="1"/>
</dbReference>
<dbReference type="OrthoDB" id="1001213at2759"/>